<feature type="region of interest" description="Disordered" evidence="1">
    <location>
        <begin position="1243"/>
        <end position="1403"/>
    </location>
</feature>
<dbReference type="InterPro" id="IPR036322">
    <property type="entry name" value="WD40_repeat_dom_sf"/>
</dbReference>
<keyword evidence="4" id="KW-1185">Reference proteome</keyword>
<evidence type="ECO:0000256" key="1">
    <source>
        <dbReference type="SAM" id="MobiDB-lite"/>
    </source>
</evidence>
<dbReference type="InterPro" id="IPR052208">
    <property type="entry name" value="DmX-like/RAVE_component"/>
</dbReference>
<sequence>MALNFLPGRPNGTPQAMCQAIWQKHTLFAYCSGNNLIIMSNNFTTLQTLYLEKDCNTVDINTDNGFIAIGFGEMVYIYKPIYQIMKDPKWAFCCKIYHDPSTINSLKWGQENELVVGSSFLSFWKIKDNFGAYEPVLLWNKKQPKPVYYVDISSDSQLISSFGKYDITLKLWKRISISGEQDIFHLTLLPHPDYITAIRWKQTSPNMSSQVLYSLCADKKLRIWSCYEIGNGQKTVQNWGSIQLTEKERFCLLIDSWILKEVLSKENKALQYYRDTLPDLVMTITSSGDFTLHALENLSTDPPKPLVTKKLLSGELPEESFLRNPNFLYFAEVQPCAENSTKVSLLVHSLGGMIRQSTIDVPSLLTNANDSINAFTLQHIFSGHNKSIRELVRSSDGEALLTLSRFSENCIWRPKCITKGNISLYLKNIVSTDAPIKLSVLHEKGDLLICLLDDYRLQAWKCSKNRNPNDKTATMEAEFDVGIPPNGLSPLLMINTPEEVHNHDRHFVAIVYSDGSIRSFEVSLVRGISEIESNNLEISGDETIYKMSSIDPVHSTFFSNRPLLSVVTKKGVVMEYKAHVDNKSKTISWSKWKEIVTGVKEPLYLRGSSTGKLCIVSSDGKIVSFWDVNRSVLEYEETFETSIQDIDWTSTSFGQSIVSIGFSDYSLLYTELRYDYTNNSPSYLPIEKIDISAYTAHDIGDSVWLKDATFVVATGNQLYIKDKSLDLNDPFTHKSIGSRMILFNDILHLNSVLNGPLPVYHPQFLIQAIYANKLKLVQELLMRLFLKLRELDLESKDISTNLPSDLDIQQYKFFIKHEKDYPVETFPDPYPVFNDVVCAGLSQLLIKIALPYLTRHQQITLITVIEAVEEIMKNESVVDINGIRFLLGVKLFLSHRPQQTHLLMRDVSWALHSDNKELLLTTLGITTPSWSRAREFKLPLWITETDLIQYFENTARYEFTKDDKKDPTYCAIFYLALKKKQVLLALWKMSFGHPEQQKMIKFLNNNFEEPRWKTAALKNAFVLLSKHRYLDAATFFLLAGSLKDCVSVIYKQLNDIDLAIGVCRVYEGDNGPILGQFLIGQLLPKAIQENDRWTSSFIYWKLRKQDVAIKALVTPPIEIEDNSKIIKHDSVVNRSFLVEDPALLYLYLILRERNVKYFMASLEMGTQNEYRLILRVVDILRRMGCDYLAASLVKDWRFIKRPKYIKEKDNIVSGDAEAKVIPSIYEAQLEPTKTERVRPSLFDMFDKPSSNADHESSTKSSGASGQSSGQPRSMLDDFGAPPQPKSMLDSFMPKSETKSLLDDFTVPSQPKSMLDDFTAPSQPKSMLDDFTAPSQPKSMLDDFTSSPGAPSILETYSKPTDISEVESKDTLLNNGSNSQPNPSKNVKRPIVSSQPKNLLDDFM</sequence>
<name>A0AAV5RTH9_MAUHU</name>
<organism evidence="3 4">
    <name type="scientific">Maudiozyma humilis</name>
    <name type="common">Sour dough yeast</name>
    <name type="synonym">Kazachstania humilis</name>
    <dbReference type="NCBI Taxonomy" id="51915"/>
    <lineage>
        <taxon>Eukaryota</taxon>
        <taxon>Fungi</taxon>
        <taxon>Dikarya</taxon>
        <taxon>Ascomycota</taxon>
        <taxon>Saccharomycotina</taxon>
        <taxon>Saccharomycetes</taxon>
        <taxon>Saccharomycetales</taxon>
        <taxon>Saccharomycetaceae</taxon>
        <taxon>Maudiozyma</taxon>
    </lineage>
</organism>
<dbReference type="InterPro" id="IPR022033">
    <property type="entry name" value="Rav1p_C"/>
</dbReference>
<dbReference type="GO" id="GO:0043291">
    <property type="term" value="C:RAVE complex"/>
    <property type="evidence" value="ECO:0007669"/>
    <property type="project" value="TreeGrafter"/>
</dbReference>
<dbReference type="Proteomes" id="UP001377567">
    <property type="component" value="Unassembled WGS sequence"/>
</dbReference>
<dbReference type="Pfam" id="PF12234">
    <property type="entry name" value="Rav1p_C"/>
    <property type="match status" value="1"/>
</dbReference>
<comment type="caution">
    <text evidence="3">The sequence shown here is derived from an EMBL/GenBank/DDBJ whole genome shotgun (WGS) entry which is preliminary data.</text>
</comment>
<feature type="domain" description="RAVE complex protein Rav1 C-terminal" evidence="2">
    <location>
        <begin position="571"/>
        <end position="1192"/>
    </location>
</feature>
<protein>
    <submittedName>
        <fullName evidence="3">Rav1 protein</fullName>
    </submittedName>
</protein>
<reference evidence="3 4" key="1">
    <citation type="journal article" date="2023" name="Elife">
        <title>Identification of key yeast species and microbe-microbe interactions impacting larval growth of Drosophila in the wild.</title>
        <authorList>
            <person name="Mure A."/>
            <person name="Sugiura Y."/>
            <person name="Maeda R."/>
            <person name="Honda K."/>
            <person name="Sakurai N."/>
            <person name="Takahashi Y."/>
            <person name="Watada M."/>
            <person name="Katoh T."/>
            <person name="Gotoh A."/>
            <person name="Gotoh Y."/>
            <person name="Taniguchi I."/>
            <person name="Nakamura K."/>
            <person name="Hayashi T."/>
            <person name="Katayama T."/>
            <person name="Uemura T."/>
            <person name="Hattori Y."/>
        </authorList>
    </citation>
    <scope>NUCLEOTIDE SEQUENCE [LARGE SCALE GENOMIC DNA]</scope>
    <source>
        <strain evidence="3 4">KH-74</strain>
    </source>
</reference>
<dbReference type="GO" id="GO:0007035">
    <property type="term" value="P:vacuolar acidification"/>
    <property type="evidence" value="ECO:0007669"/>
    <property type="project" value="TreeGrafter"/>
</dbReference>
<dbReference type="SUPFAM" id="SSF50978">
    <property type="entry name" value="WD40 repeat-like"/>
    <property type="match status" value="2"/>
</dbReference>
<gene>
    <name evidence="3" type="ORF">DAKH74_015450</name>
</gene>
<feature type="compositionally biased region" description="Polar residues" evidence="1">
    <location>
        <begin position="1370"/>
        <end position="1384"/>
    </location>
</feature>
<proteinExistence type="predicted"/>
<dbReference type="EMBL" id="BTGD01000003">
    <property type="protein sequence ID" value="GMM54929.1"/>
    <property type="molecule type" value="Genomic_DNA"/>
</dbReference>
<feature type="compositionally biased region" description="Low complexity" evidence="1">
    <location>
        <begin position="1258"/>
        <end position="1269"/>
    </location>
</feature>
<dbReference type="Gene3D" id="2.130.10.10">
    <property type="entry name" value="YVTN repeat-like/Quinoprotein amine dehydrogenase"/>
    <property type="match status" value="2"/>
</dbReference>
<feature type="compositionally biased region" description="Polar residues" evidence="1">
    <location>
        <begin position="1332"/>
        <end position="1348"/>
    </location>
</feature>
<evidence type="ECO:0000259" key="2">
    <source>
        <dbReference type="Pfam" id="PF12234"/>
    </source>
</evidence>
<accession>A0AAV5RTH9</accession>
<dbReference type="PANTHER" id="PTHR13950:SF9">
    <property type="entry name" value="RABCONNECTIN-3A"/>
    <property type="match status" value="1"/>
</dbReference>
<evidence type="ECO:0000313" key="3">
    <source>
        <dbReference type="EMBL" id="GMM54929.1"/>
    </source>
</evidence>
<dbReference type="InterPro" id="IPR015943">
    <property type="entry name" value="WD40/YVTN_repeat-like_dom_sf"/>
</dbReference>
<evidence type="ECO:0000313" key="4">
    <source>
        <dbReference type="Proteomes" id="UP001377567"/>
    </source>
</evidence>
<dbReference type="PANTHER" id="PTHR13950">
    <property type="entry name" value="RABCONNECTIN-RELATED"/>
    <property type="match status" value="1"/>
</dbReference>